<evidence type="ECO:0000313" key="1">
    <source>
        <dbReference type="EMBL" id="KTC86876.1"/>
    </source>
</evidence>
<organism evidence="1 2">
    <name type="scientific">Legionella brunensis</name>
    <dbReference type="NCBI Taxonomy" id="29422"/>
    <lineage>
        <taxon>Bacteria</taxon>
        <taxon>Pseudomonadati</taxon>
        <taxon>Pseudomonadota</taxon>
        <taxon>Gammaproteobacteria</taxon>
        <taxon>Legionellales</taxon>
        <taxon>Legionellaceae</taxon>
        <taxon>Legionella</taxon>
    </lineage>
</organism>
<reference evidence="1 2" key="1">
    <citation type="submission" date="2015-11" db="EMBL/GenBank/DDBJ databases">
        <title>Genomic analysis of 38 Legionella species identifies large and diverse effector repertoires.</title>
        <authorList>
            <person name="Burstein D."/>
            <person name="Amaro F."/>
            <person name="Zusman T."/>
            <person name="Lifshitz Z."/>
            <person name="Cohen O."/>
            <person name="Gilbert J.A."/>
            <person name="Pupko T."/>
            <person name="Shuman H.A."/>
            <person name="Segal G."/>
        </authorList>
    </citation>
    <scope>NUCLEOTIDE SEQUENCE [LARGE SCALE GENOMIC DNA]</scope>
    <source>
        <strain evidence="1 2">ATCC 43878</strain>
    </source>
</reference>
<sequence>MRKRAEKPLPSKQQYTLLLETYARDAMKFLMLRQEEQYLATINQLAKACANLINYHNHPVEEVVKQLQTTMNQAYEANQQSVTERINQYKELRKSINVHTFHGKQENARLIANIDALQKYQKTPLADIILDVITDSFVKARQEHEAEIEQGEFLTSDFSPNIPPG</sequence>
<dbReference type="Proteomes" id="UP000054742">
    <property type="component" value="Unassembled WGS sequence"/>
</dbReference>
<accession>A0A0W0SUC1</accession>
<dbReference type="OrthoDB" id="5652940at2"/>
<proteinExistence type="predicted"/>
<name>A0A0W0SUC1_9GAMM</name>
<evidence type="ECO:0000313" key="2">
    <source>
        <dbReference type="Proteomes" id="UP000054742"/>
    </source>
</evidence>
<keyword evidence="2" id="KW-1185">Reference proteome</keyword>
<dbReference type="EMBL" id="LNXV01000003">
    <property type="protein sequence ID" value="KTC86876.1"/>
    <property type="molecule type" value="Genomic_DNA"/>
</dbReference>
<gene>
    <name evidence="1" type="ORF">Lbru_0105</name>
</gene>
<dbReference type="AlphaFoldDB" id="A0A0W0SUC1"/>
<dbReference type="RefSeq" id="WP_058440228.1">
    <property type="nucleotide sequence ID" value="NZ_CAAAHU010000001.1"/>
</dbReference>
<dbReference type="PATRIC" id="fig|29422.6.peg.107"/>
<comment type="caution">
    <text evidence="1">The sequence shown here is derived from an EMBL/GenBank/DDBJ whole genome shotgun (WGS) entry which is preliminary data.</text>
</comment>
<protein>
    <submittedName>
        <fullName evidence="1">Uncharacterized protein</fullName>
    </submittedName>
</protein>